<proteinExistence type="predicted"/>
<protein>
    <submittedName>
        <fullName evidence="9">Lysine-specific permease</fullName>
    </submittedName>
</protein>
<dbReference type="GO" id="GO:0016020">
    <property type="term" value="C:membrane"/>
    <property type="evidence" value="ECO:0007669"/>
    <property type="project" value="UniProtKB-SubCell"/>
</dbReference>
<dbReference type="EMBL" id="FWFG01000053">
    <property type="protein sequence ID" value="SLM91077.1"/>
    <property type="molecule type" value="Genomic_DNA"/>
</dbReference>
<dbReference type="InterPro" id="IPR004841">
    <property type="entry name" value="AA-permease/SLC12A_dom"/>
</dbReference>
<feature type="domain" description="Amino acid permease/ SLC12A" evidence="8">
    <location>
        <begin position="1"/>
        <end position="97"/>
    </location>
</feature>
<evidence type="ECO:0000256" key="4">
    <source>
        <dbReference type="ARBA" id="ARBA00022970"/>
    </source>
</evidence>
<organism evidence="9 10">
    <name type="scientific">Brachybacterium nesterenkovii</name>
    <dbReference type="NCBI Taxonomy" id="47847"/>
    <lineage>
        <taxon>Bacteria</taxon>
        <taxon>Bacillati</taxon>
        <taxon>Actinomycetota</taxon>
        <taxon>Actinomycetes</taxon>
        <taxon>Micrococcales</taxon>
        <taxon>Dermabacteraceae</taxon>
        <taxon>Brachybacterium</taxon>
    </lineage>
</organism>
<dbReference type="PANTHER" id="PTHR43341:SF1">
    <property type="entry name" value="GENERAL AMINO-ACID PERMEASE GAP1"/>
    <property type="match status" value="1"/>
</dbReference>
<evidence type="ECO:0000256" key="3">
    <source>
        <dbReference type="ARBA" id="ARBA00022692"/>
    </source>
</evidence>
<dbReference type="Pfam" id="PF00324">
    <property type="entry name" value="AA_permease"/>
    <property type="match status" value="1"/>
</dbReference>
<dbReference type="Gene3D" id="1.20.1740.10">
    <property type="entry name" value="Amino acid/polyamine transporter I"/>
    <property type="match status" value="1"/>
</dbReference>
<gene>
    <name evidence="9" type="ORF">FM110_06085</name>
</gene>
<evidence type="ECO:0000259" key="8">
    <source>
        <dbReference type="Pfam" id="PF00324"/>
    </source>
</evidence>
<keyword evidence="10" id="KW-1185">Reference proteome</keyword>
<evidence type="ECO:0000256" key="6">
    <source>
        <dbReference type="ARBA" id="ARBA00023136"/>
    </source>
</evidence>
<sequence>MSALSGFIAWVGIAVCHYRFRRAYVHQGRDLAALPYRAPLFPLGPILAFAMCIIVILGQNYEAIFAGNLTHVASSYIGLPVFAALWLGHRLVTRTRMLPLKQIDVSGTDVAAGR</sequence>
<evidence type="ECO:0000313" key="10">
    <source>
        <dbReference type="Proteomes" id="UP000195981"/>
    </source>
</evidence>
<keyword evidence="4" id="KW-0029">Amino-acid transport</keyword>
<reference evidence="9 10" key="1">
    <citation type="submission" date="2017-02" db="EMBL/GenBank/DDBJ databases">
        <authorList>
            <person name="Peterson S.W."/>
        </authorList>
    </citation>
    <scope>NUCLEOTIDE SEQUENCE [LARGE SCALE GENOMIC DNA]</scope>
    <source>
        <strain evidence="9 10">CIP104813</strain>
    </source>
</reference>
<evidence type="ECO:0000313" key="9">
    <source>
        <dbReference type="EMBL" id="SLM91077.1"/>
    </source>
</evidence>
<dbReference type="GO" id="GO:0015171">
    <property type="term" value="F:amino acid transmembrane transporter activity"/>
    <property type="evidence" value="ECO:0007669"/>
    <property type="project" value="TreeGrafter"/>
</dbReference>
<keyword evidence="3 7" id="KW-0812">Transmembrane</keyword>
<evidence type="ECO:0000256" key="2">
    <source>
        <dbReference type="ARBA" id="ARBA00022448"/>
    </source>
</evidence>
<accession>A0A1X6WZ05</accession>
<feature type="transmembrane region" description="Helical" evidence="7">
    <location>
        <begin position="40"/>
        <end position="57"/>
    </location>
</feature>
<keyword evidence="6 7" id="KW-0472">Membrane</keyword>
<name>A0A1X6WZ05_9MICO</name>
<dbReference type="InterPro" id="IPR050524">
    <property type="entry name" value="APC_YAT"/>
</dbReference>
<dbReference type="AlphaFoldDB" id="A0A1X6WZ05"/>
<comment type="subcellular location">
    <subcellularLocation>
        <location evidence="1">Membrane</location>
        <topology evidence="1">Multi-pass membrane protein</topology>
    </subcellularLocation>
</comment>
<keyword evidence="5 7" id="KW-1133">Transmembrane helix</keyword>
<evidence type="ECO:0000256" key="1">
    <source>
        <dbReference type="ARBA" id="ARBA00004141"/>
    </source>
</evidence>
<keyword evidence="2" id="KW-0813">Transport</keyword>
<feature type="transmembrane region" description="Helical" evidence="7">
    <location>
        <begin position="69"/>
        <end position="88"/>
    </location>
</feature>
<dbReference type="PANTHER" id="PTHR43341">
    <property type="entry name" value="AMINO ACID PERMEASE"/>
    <property type="match status" value="1"/>
</dbReference>
<dbReference type="Proteomes" id="UP000195981">
    <property type="component" value="Unassembled WGS sequence"/>
</dbReference>
<evidence type="ECO:0000256" key="5">
    <source>
        <dbReference type="ARBA" id="ARBA00022989"/>
    </source>
</evidence>
<evidence type="ECO:0000256" key="7">
    <source>
        <dbReference type="SAM" id="Phobius"/>
    </source>
</evidence>